<evidence type="ECO:0000256" key="2">
    <source>
        <dbReference type="RuleBase" id="RU003616"/>
    </source>
</evidence>
<name>A0A2H4U7J9_METSM</name>
<dbReference type="InterPro" id="IPR008978">
    <property type="entry name" value="HSP20-like_chaperone"/>
</dbReference>
<organism evidence="5 6">
    <name type="scientific">Methanobrevibacter smithii</name>
    <dbReference type="NCBI Taxonomy" id="2173"/>
    <lineage>
        <taxon>Archaea</taxon>
        <taxon>Methanobacteriati</taxon>
        <taxon>Methanobacteriota</taxon>
        <taxon>Methanomada group</taxon>
        <taxon>Methanobacteria</taxon>
        <taxon>Methanobacteriales</taxon>
        <taxon>Methanobacteriaceae</taxon>
        <taxon>Methanobrevibacter</taxon>
    </lineage>
</organism>
<dbReference type="Proteomes" id="UP000232133">
    <property type="component" value="Chromosome"/>
</dbReference>
<dbReference type="SUPFAM" id="SSF49764">
    <property type="entry name" value="HSP20-like chaperones"/>
    <property type="match status" value="1"/>
</dbReference>
<dbReference type="Gene3D" id="2.60.40.790">
    <property type="match status" value="1"/>
</dbReference>
<comment type="similarity">
    <text evidence="1 2">Belongs to the small heat shock protein (HSP20) family.</text>
</comment>
<dbReference type="RefSeq" id="WP_100815630.1">
    <property type="nucleotide sequence ID" value="NZ_CP017803.1"/>
</dbReference>
<evidence type="ECO:0000313" key="6">
    <source>
        <dbReference type="Proteomes" id="UP000232133"/>
    </source>
</evidence>
<dbReference type="PROSITE" id="PS01031">
    <property type="entry name" value="SHSP"/>
    <property type="match status" value="1"/>
</dbReference>
<dbReference type="AlphaFoldDB" id="A0A2H4U7J9"/>
<proteinExistence type="inferred from homology"/>
<sequence>MVEKDIIETKISKGKEKAEEKIDEHKEKAEEKINYRKEKLNEKREQTKNMAGKMTEDLSRGFDDLQDGIKSIQKIIDQKIDDYKKATIHSLDVDLIETEEKYYLKVDVPGIEKEEIDIEAGDKDISIVATFKPFTEEIEEEDKTVLISDIKQGRCSKSIRFSNNIEIDKISAKFNNGTVLITIPKLKTPKNKINVE</sequence>
<evidence type="ECO:0000259" key="4">
    <source>
        <dbReference type="PROSITE" id="PS01031"/>
    </source>
</evidence>
<dbReference type="InterPro" id="IPR002068">
    <property type="entry name" value="A-crystallin/Hsp20_dom"/>
</dbReference>
<dbReference type="InterPro" id="IPR031107">
    <property type="entry name" value="Small_HSP"/>
</dbReference>
<evidence type="ECO:0000256" key="3">
    <source>
        <dbReference type="SAM" id="Coils"/>
    </source>
</evidence>
<reference evidence="5 6" key="1">
    <citation type="submission" date="2016-10" db="EMBL/GenBank/DDBJ databases">
        <authorList>
            <person name="Varghese N."/>
        </authorList>
    </citation>
    <scope>NUCLEOTIDE SEQUENCE [LARGE SCALE GENOMIC DNA]</scope>
    <source>
        <strain evidence="5 6">KB11</strain>
    </source>
</reference>
<dbReference type="PANTHER" id="PTHR11527">
    <property type="entry name" value="HEAT-SHOCK PROTEIN 20 FAMILY MEMBER"/>
    <property type="match status" value="1"/>
</dbReference>
<feature type="coiled-coil region" evidence="3">
    <location>
        <begin position="15"/>
        <end position="57"/>
    </location>
</feature>
<evidence type="ECO:0000256" key="1">
    <source>
        <dbReference type="PROSITE-ProRule" id="PRU00285"/>
    </source>
</evidence>
<dbReference type="GeneID" id="35119007"/>
<accession>A0A2H4U7J9</accession>
<dbReference type="CDD" id="cd06464">
    <property type="entry name" value="ACD_sHsps-like"/>
    <property type="match status" value="1"/>
</dbReference>
<dbReference type="Pfam" id="PF00011">
    <property type="entry name" value="HSP20"/>
    <property type="match status" value="1"/>
</dbReference>
<gene>
    <name evidence="5" type="ORF">BK798_06475</name>
</gene>
<keyword evidence="3" id="KW-0175">Coiled coil</keyword>
<feature type="domain" description="SHSP" evidence="4">
    <location>
        <begin position="84"/>
        <end position="196"/>
    </location>
</feature>
<evidence type="ECO:0000313" key="5">
    <source>
        <dbReference type="EMBL" id="ATZ60087.1"/>
    </source>
</evidence>
<protein>
    <submittedName>
        <fullName evidence="5">Molecular chaperone Hsp20</fullName>
    </submittedName>
</protein>
<dbReference type="EMBL" id="CP017803">
    <property type="protein sequence ID" value="ATZ60087.1"/>
    <property type="molecule type" value="Genomic_DNA"/>
</dbReference>